<name>D3VWZ9_COMTE</name>
<organism evidence="1">
    <name type="scientific">Comamonas testosteroni</name>
    <name type="common">Pseudomonas testosteroni</name>
    <dbReference type="NCBI Taxonomy" id="285"/>
    <lineage>
        <taxon>Bacteria</taxon>
        <taxon>Pseudomonadati</taxon>
        <taxon>Pseudomonadota</taxon>
        <taxon>Betaproteobacteria</taxon>
        <taxon>Burkholderiales</taxon>
        <taxon>Comamonadaceae</taxon>
        <taxon>Comamonas</taxon>
    </lineage>
</organism>
<protein>
    <submittedName>
        <fullName evidence="1">Uncharacterized protein</fullName>
    </submittedName>
</protein>
<evidence type="ECO:0000313" key="1">
    <source>
        <dbReference type="EMBL" id="ADC80468.1"/>
    </source>
</evidence>
<accession>D3VWZ9</accession>
<sequence>MVKKILCFATDDEKNWAHRDTEYANQDQQTQRLCTYSL</sequence>
<reference evidence="1" key="1">
    <citation type="journal article" date="2010" name="FEMS Microbiol. Ecol.">
        <title>Class 1 integrons in benthic bacterial communities: abundance, association with Tn402-like transposition modules and evidence for coselection with heavy-metal resistance.</title>
        <authorList>
            <person name="Rosewarne C.P."/>
            <person name="Pettigrove V."/>
            <person name="Stokes H.W."/>
            <person name="Parsons Y.M."/>
        </authorList>
    </citation>
    <scope>NUCLEOTIDE SEQUENCE</scope>
    <source>
        <strain evidence="1">LMCB014</strain>
    </source>
</reference>
<dbReference type="EMBL" id="GQ281704">
    <property type="protein sequence ID" value="ADC80468.1"/>
    <property type="molecule type" value="Genomic_DNA"/>
</dbReference>
<dbReference type="AlphaFoldDB" id="D3VWZ9"/>
<proteinExistence type="predicted"/>